<reference evidence="1" key="2">
    <citation type="submission" date="2020-06" db="EMBL/GenBank/DDBJ databases">
        <authorList>
            <person name="Sheffer M."/>
        </authorList>
    </citation>
    <scope>NUCLEOTIDE SEQUENCE</scope>
</reference>
<organism evidence="1 2">
    <name type="scientific">Argiope bruennichi</name>
    <name type="common">Wasp spider</name>
    <name type="synonym">Aranea bruennichi</name>
    <dbReference type="NCBI Taxonomy" id="94029"/>
    <lineage>
        <taxon>Eukaryota</taxon>
        <taxon>Metazoa</taxon>
        <taxon>Ecdysozoa</taxon>
        <taxon>Arthropoda</taxon>
        <taxon>Chelicerata</taxon>
        <taxon>Arachnida</taxon>
        <taxon>Araneae</taxon>
        <taxon>Araneomorphae</taxon>
        <taxon>Entelegynae</taxon>
        <taxon>Araneoidea</taxon>
        <taxon>Araneidae</taxon>
        <taxon>Argiope</taxon>
    </lineage>
</organism>
<keyword evidence="2" id="KW-1185">Reference proteome</keyword>
<dbReference type="EMBL" id="JABXBU010000001">
    <property type="protein sequence ID" value="KAF8796785.1"/>
    <property type="molecule type" value="Genomic_DNA"/>
</dbReference>
<comment type="caution">
    <text evidence="1">The sequence shown here is derived from an EMBL/GenBank/DDBJ whole genome shotgun (WGS) entry which is preliminary data.</text>
</comment>
<dbReference type="AlphaFoldDB" id="A0A8T0G2R4"/>
<accession>A0A8T0G2R4</accession>
<gene>
    <name evidence="1" type="ORF">HNY73_001125</name>
</gene>
<name>A0A8T0G2R4_ARGBR</name>
<proteinExistence type="predicted"/>
<reference evidence="1" key="1">
    <citation type="journal article" date="2020" name="bioRxiv">
        <title>Chromosome-level reference genome of the European wasp spider Argiope bruennichi: a resource for studies on range expansion and evolutionary adaptation.</title>
        <authorList>
            <person name="Sheffer M.M."/>
            <person name="Hoppe A."/>
            <person name="Krehenwinkel H."/>
            <person name="Uhl G."/>
            <person name="Kuss A.W."/>
            <person name="Jensen L."/>
            <person name="Jensen C."/>
            <person name="Gillespie R.G."/>
            <person name="Hoff K.J."/>
            <person name="Prost S."/>
        </authorList>
    </citation>
    <scope>NUCLEOTIDE SEQUENCE</scope>
</reference>
<protein>
    <submittedName>
        <fullName evidence="1">Uncharacterized protein</fullName>
    </submittedName>
</protein>
<evidence type="ECO:0000313" key="1">
    <source>
        <dbReference type="EMBL" id="KAF8796785.1"/>
    </source>
</evidence>
<sequence>MALSSNNRPSSFGGPALLLSHPTFPSFNSLCLANDKSSYEQLAFSEIIDHWVKPINTQEIGPSLDGLP</sequence>
<evidence type="ECO:0000313" key="2">
    <source>
        <dbReference type="Proteomes" id="UP000807504"/>
    </source>
</evidence>
<dbReference type="Proteomes" id="UP000807504">
    <property type="component" value="Unassembled WGS sequence"/>
</dbReference>